<feature type="region of interest" description="Disordered" evidence="9">
    <location>
        <begin position="137"/>
        <end position="196"/>
    </location>
</feature>
<accession>A0A9P8CT63</accession>
<evidence type="ECO:0000256" key="5">
    <source>
        <dbReference type="ARBA" id="ARBA00022771"/>
    </source>
</evidence>
<feature type="region of interest" description="Disordered" evidence="9">
    <location>
        <begin position="247"/>
        <end position="277"/>
    </location>
</feature>
<dbReference type="GO" id="GO:0005634">
    <property type="term" value="C:nucleus"/>
    <property type="evidence" value="ECO:0007669"/>
    <property type="project" value="TreeGrafter"/>
</dbReference>
<evidence type="ECO:0000256" key="4">
    <source>
        <dbReference type="ARBA" id="ARBA00022723"/>
    </source>
</evidence>
<dbReference type="Proteomes" id="UP000887229">
    <property type="component" value="Unassembled WGS sequence"/>
</dbReference>
<dbReference type="PANTHER" id="PTHR45931">
    <property type="entry name" value="SI:CH211-59O9.10"/>
    <property type="match status" value="1"/>
</dbReference>
<dbReference type="GO" id="GO:0008270">
    <property type="term" value="F:zinc ion binding"/>
    <property type="evidence" value="ECO:0007669"/>
    <property type="project" value="UniProtKB-KW"/>
</dbReference>
<dbReference type="Pfam" id="PF13639">
    <property type="entry name" value="zf-RING_2"/>
    <property type="match status" value="1"/>
</dbReference>
<reference evidence="11" key="1">
    <citation type="journal article" date="2021" name="IMA Fungus">
        <title>Genomic characterization of three marine fungi, including Emericellopsis atlantica sp. nov. with signatures of a generalist lifestyle and marine biomass degradation.</title>
        <authorList>
            <person name="Hagestad O.C."/>
            <person name="Hou L."/>
            <person name="Andersen J.H."/>
            <person name="Hansen E.H."/>
            <person name="Altermark B."/>
            <person name="Li C."/>
            <person name="Kuhnert E."/>
            <person name="Cox R.J."/>
            <person name="Crous P.W."/>
            <person name="Spatafora J.W."/>
            <person name="Lail K."/>
            <person name="Amirebrahimi M."/>
            <person name="Lipzen A."/>
            <person name="Pangilinan J."/>
            <person name="Andreopoulos W."/>
            <person name="Hayes R.D."/>
            <person name="Ng V."/>
            <person name="Grigoriev I.V."/>
            <person name="Jackson S.A."/>
            <person name="Sutton T.D.S."/>
            <person name="Dobson A.D.W."/>
            <person name="Rama T."/>
        </authorList>
    </citation>
    <scope>NUCLEOTIDE SEQUENCE</scope>
    <source>
        <strain evidence="11">TS7</strain>
    </source>
</reference>
<protein>
    <recommendedName>
        <fullName evidence="2">RING-type E3 ubiquitin transferase</fullName>
        <ecNumber evidence="2">2.3.2.27</ecNumber>
    </recommendedName>
</protein>
<feature type="compositionally biased region" description="Polar residues" evidence="9">
    <location>
        <begin position="407"/>
        <end position="431"/>
    </location>
</feature>
<evidence type="ECO:0000256" key="9">
    <source>
        <dbReference type="SAM" id="MobiDB-lite"/>
    </source>
</evidence>
<feature type="compositionally biased region" description="Polar residues" evidence="9">
    <location>
        <begin position="451"/>
        <end position="461"/>
    </location>
</feature>
<dbReference type="RefSeq" id="XP_046120410.1">
    <property type="nucleotide sequence ID" value="XM_046264813.1"/>
</dbReference>
<feature type="domain" description="RING-type" evidence="10">
    <location>
        <begin position="353"/>
        <end position="394"/>
    </location>
</feature>
<dbReference type="PANTHER" id="PTHR45931:SF3">
    <property type="entry name" value="RING ZINC FINGER-CONTAINING PROTEIN"/>
    <property type="match status" value="1"/>
</dbReference>
<dbReference type="GO" id="GO:0016567">
    <property type="term" value="P:protein ubiquitination"/>
    <property type="evidence" value="ECO:0007669"/>
    <property type="project" value="UniProtKB-ARBA"/>
</dbReference>
<keyword evidence="6" id="KW-0833">Ubl conjugation pathway</keyword>
<dbReference type="InterPro" id="IPR051834">
    <property type="entry name" value="RING_finger_E3_ligase"/>
</dbReference>
<proteinExistence type="predicted"/>
<dbReference type="OrthoDB" id="8062037at2759"/>
<evidence type="ECO:0000256" key="1">
    <source>
        <dbReference type="ARBA" id="ARBA00000900"/>
    </source>
</evidence>
<feature type="compositionally biased region" description="Gly residues" evidence="9">
    <location>
        <begin position="265"/>
        <end position="276"/>
    </location>
</feature>
<dbReference type="InterPro" id="IPR013083">
    <property type="entry name" value="Znf_RING/FYVE/PHD"/>
</dbReference>
<keyword evidence="3" id="KW-0808">Transferase</keyword>
<feature type="region of interest" description="Disordered" evidence="9">
    <location>
        <begin position="53"/>
        <end position="87"/>
    </location>
</feature>
<dbReference type="EMBL" id="MU251248">
    <property type="protein sequence ID" value="KAG9256486.1"/>
    <property type="molecule type" value="Genomic_DNA"/>
</dbReference>
<keyword evidence="12" id="KW-1185">Reference proteome</keyword>
<evidence type="ECO:0000313" key="11">
    <source>
        <dbReference type="EMBL" id="KAG9256486.1"/>
    </source>
</evidence>
<dbReference type="Gene3D" id="3.30.40.10">
    <property type="entry name" value="Zinc/RING finger domain, C3HC4 (zinc finger)"/>
    <property type="match status" value="1"/>
</dbReference>
<dbReference type="AlphaFoldDB" id="A0A9P8CT63"/>
<sequence length="590" mass="63216">MASRGDGQSRGRLDATGDREVVFCHACSNEWYRDQHGLICPQCEGDIIEIVSPENDPREPLHDPPPSSPPPDRSQQRQGAYDSDPDEADIEEHLQGQDGFHYHRNTRTGQQGQHHDPEMEPVLNRFLDMISGFGGGGRMPHVHGHNGNLDEAMSDNAGDGQNTDSDQGRAHHPHHHHHHHHVHRRQHGFATSNLGPNATVHRVVSNIGGGGGTASFTIYTRTAVPRTGDDGMWGDQGFQQHFNNILENMGPPRGAQQDQDSDSNIGGGGPAMGPGPGDFIASLQRMIALIDPANAAVGDAVYSQEALDRIISNLMENNSSSNAAPPATDEALAKLDRKPVSKEMLAQETKTECSICIDDLVEGDMALFLPCKHWFHEKCVVMWLKEHNTCPICRTPIEKRESGAGGSNDSNTGSRSANTSFNDPGSSSQAPNAGVRTYLSWLGGGGPSSSNIGTPTGHASGQSPIPSPSARPPSQSQSRLNEAMRSISARQTAQRDRDRDTGSSTSLSFDTSSMQRRNSMSPTSSRAFPASSSRIRQRSPSRGSGNWATADEESASQSARSGGDGGSGGPLSWIRGRLGGNGPSRDARPS</sequence>
<dbReference type="SUPFAM" id="SSF57850">
    <property type="entry name" value="RING/U-box"/>
    <property type="match status" value="1"/>
</dbReference>
<dbReference type="SMART" id="SM00744">
    <property type="entry name" value="RINGv"/>
    <property type="match status" value="1"/>
</dbReference>
<evidence type="ECO:0000259" key="10">
    <source>
        <dbReference type="PROSITE" id="PS50089"/>
    </source>
</evidence>
<dbReference type="FunFam" id="3.30.40.10:FF:000127">
    <property type="entry name" value="E3 ubiquitin-protein ligase RNF181"/>
    <property type="match status" value="1"/>
</dbReference>
<feature type="compositionally biased region" description="Pro residues" evidence="9">
    <location>
        <begin position="63"/>
        <end position="72"/>
    </location>
</feature>
<dbReference type="EC" id="2.3.2.27" evidence="2"/>
<dbReference type="InterPro" id="IPR011016">
    <property type="entry name" value="Znf_RING-CH"/>
</dbReference>
<keyword evidence="5 8" id="KW-0863">Zinc-finger</keyword>
<evidence type="ECO:0000256" key="8">
    <source>
        <dbReference type="PROSITE-ProRule" id="PRU00175"/>
    </source>
</evidence>
<evidence type="ECO:0000256" key="6">
    <source>
        <dbReference type="ARBA" id="ARBA00022786"/>
    </source>
</evidence>
<evidence type="ECO:0000256" key="7">
    <source>
        <dbReference type="ARBA" id="ARBA00022833"/>
    </source>
</evidence>
<feature type="compositionally biased region" description="Low complexity" evidence="9">
    <location>
        <begin position="531"/>
        <end position="544"/>
    </location>
</feature>
<name>A0A9P8CT63_9HYPO</name>
<dbReference type="GO" id="GO:0061630">
    <property type="term" value="F:ubiquitin protein ligase activity"/>
    <property type="evidence" value="ECO:0007669"/>
    <property type="project" value="UniProtKB-EC"/>
</dbReference>
<evidence type="ECO:0000313" key="12">
    <source>
        <dbReference type="Proteomes" id="UP000887229"/>
    </source>
</evidence>
<dbReference type="InterPro" id="IPR001841">
    <property type="entry name" value="Znf_RING"/>
</dbReference>
<dbReference type="GO" id="GO:0006511">
    <property type="term" value="P:ubiquitin-dependent protein catabolic process"/>
    <property type="evidence" value="ECO:0007669"/>
    <property type="project" value="TreeGrafter"/>
</dbReference>
<feature type="compositionally biased region" description="Low complexity" evidence="9">
    <location>
        <begin position="502"/>
        <end position="513"/>
    </location>
</feature>
<dbReference type="SMART" id="SM00184">
    <property type="entry name" value="RING"/>
    <property type="match status" value="1"/>
</dbReference>
<keyword evidence="4" id="KW-0479">Metal-binding</keyword>
<feature type="region of interest" description="Disordered" evidence="9">
    <location>
        <begin position="397"/>
        <end position="590"/>
    </location>
</feature>
<dbReference type="PROSITE" id="PS50089">
    <property type="entry name" value="ZF_RING_2"/>
    <property type="match status" value="1"/>
</dbReference>
<dbReference type="CDD" id="cd16454">
    <property type="entry name" value="RING-H2_PA-TM-RING"/>
    <property type="match status" value="1"/>
</dbReference>
<comment type="catalytic activity">
    <reaction evidence="1">
        <text>S-ubiquitinyl-[E2 ubiquitin-conjugating enzyme]-L-cysteine + [acceptor protein]-L-lysine = [E2 ubiquitin-conjugating enzyme]-L-cysteine + N(6)-ubiquitinyl-[acceptor protein]-L-lysine.</text>
        <dbReference type="EC" id="2.3.2.27"/>
    </reaction>
</comment>
<evidence type="ECO:0000256" key="2">
    <source>
        <dbReference type="ARBA" id="ARBA00012483"/>
    </source>
</evidence>
<gene>
    <name evidence="11" type="ORF">F5Z01DRAFT_672468</name>
</gene>
<dbReference type="GeneID" id="70295716"/>
<keyword evidence="7" id="KW-0862">Zinc</keyword>
<feature type="compositionally biased region" description="Basic residues" evidence="9">
    <location>
        <begin position="170"/>
        <end position="187"/>
    </location>
</feature>
<evidence type="ECO:0000256" key="3">
    <source>
        <dbReference type="ARBA" id="ARBA00022679"/>
    </source>
</evidence>
<feature type="compositionally biased region" description="Polar residues" evidence="9">
    <location>
        <begin position="514"/>
        <end position="526"/>
    </location>
</feature>
<comment type="caution">
    <text evidence="11">The sequence shown here is derived from an EMBL/GenBank/DDBJ whole genome shotgun (WGS) entry which is preliminary data.</text>
</comment>
<organism evidence="11 12">
    <name type="scientific">Emericellopsis atlantica</name>
    <dbReference type="NCBI Taxonomy" id="2614577"/>
    <lineage>
        <taxon>Eukaryota</taxon>
        <taxon>Fungi</taxon>
        <taxon>Dikarya</taxon>
        <taxon>Ascomycota</taxon>
        <taxon>Pezizomycotina</taxon>
        <taxon>Sordariomycetes</taxon>
        <taxon>Hypocreomycetidae</taxon>
        <taxon>Hypocreales</taxon>
        <taxon>Bionectriaceae</taxon>
        <taxon>Emericellopsis</taxon>
    </lineage>
</organism>